<sequence>MDKRLCFTKEEIKELSQVFKDVEEQLKKSRTTHPSLEAYNQETFICVSYLKLAEPESAGPIQEDQAKGPSPIIQKEEQPVQDVMVTLKQYMVEN</sequence>
<reference evidence="2" key="1">
    <citation type="submission" date="2019-12" db="EMBL/GenBank/DDBJ databases">
        <title>Genome sequencing and annotation of Brassica cretica.</title>
        <authorList>
            <person name="Studholme D.J."/>
            <person name="Sarris P."/>
        </authorList>
    </citation>
    <scope>NUCLEOTIDE SEQUENCE</scope>
    <source>
        <strain evidence="2">PFS-109/04</strain>
        <tissue evidence="2">Leaf</tissue>
    </source>
</reference>
<protein>
    <submittedName>
        <fullName evidence="2">Uncharacterized protein</fullName>
    </submittedName>
</protein>
<evidence type="ECO:0000313" key="3">
    <source>
        <dbReference type="Proteomes" id="UP000712600"/>
    </source>
</evidence>
<organism evidence="2 3">
    <name type="scientific">Brassica cretica</name>
    <name type="common">Mustard</name>
    <dbReference type="NCBI Taxonomy" id="69181"/>
    <lineage>
        <taxon>Eukaryota</taxon>
        <taxon>Viridiplantae</taxon>
        <taxon>Streptophyta</taxon>
        <taxon>Embryophyta</taxon>
        <taxon>Tracheophyta</taxon>
        <taxon>Spermatophyta</taxon>
        <taxon>Magnoliopsida</taxon>
        <taxon>eudicotyledons</taxon>
        <taxon>Gunneridae</taxon>
        <taxon>Pentapetalae</taxon>
        <taxon>rosids</taxon>
        <taxon>malvids</taxon>
        <taxon>Brassicales</taxon>
        <taxon>Brassicaceae</taxon>
        <taxon>Brassiceae</taxon>
        <taxon>Brassica</taxon>
    </lineage>
</organism>
<feature type="region of interest" description="Disordered" evidence="1">
    <location>
        <begin position="58"/>
        <end position="77"/>
    </location>
</feature>
<name>A0A8S9RFD3_BRACR</name>
<proteinExistence type="predicted"/>
<gene>
    <name evidence="2" type="ORF">F2Q69_00058826</name>
</gene>
<comment type="caution">
    <text evidence="2">The sequence shown here is derived from an EMBL/GenBank/DDBJ whole genome shotgun (WGS) entry which is preliminary data.</text>
</comment>
<dbReference type="EMBL" id="QGKX02000095">
    <property type="protein sequence ID" value="KAF3571332.1"/>
    <property type="molecule type" value="Genomic_DNA"/>
</dbReference>
<evidence type="ECO:0000256" key="1">
    <source>
        <dbReference type="SAM" id="MobiDB-lite"/>
    </source>
</evidence>
<accession>A0A8S9RFD3</accession>
<evidence type="ECO:0000313" key="2">
    <source>
        <dbReference type="EMBL" id="KAF3571332.1"/>
    </source>
</evidence>
<dbReference type="Proteomes" id="UP000712600">
    <property type="component" value="Unassembled WGS sequence"/>
</dbReference>
<dbReference type="AlphaFoldDB" id="A0A8S9RFD3"/>